<keyword evidence="14" id="KW-1185">Reference proteome</keyword>
<evidence type="ECO:0000313" key="13">
    <source>
        <dbReference type="EnsemblMetazoa" id="AALB001420-PA"/>
    </source>
</evidence>
<evidence type="ECO:0000256" key="4">
    <source>
        <dbReference type="ARBA" id="ARBA00014814"/>
    </source>
</evidence>
<accession>A0A182F4M9</accession>
<dbReference type="SUPFAM" id="SSF89895">
    <property type="entry name" value="FYSH domain"/>
    <property type="match status" value="1"/>
</dbReference>
<dbReference type="GO" id="GO:0042256">
    <property type="term" value="P:cytosolic ribosome assembly"/>
    <property type="evidence" value="ECO:0007669"/>
    <property type="project" value="InterPro"/>
</dbReference>
<feature type="domain" description="Ribosome maturation protein SDO1/SBDS central" evidence="11">
    <location>
        <begin position="110"/>
        <end position="171"/>
    </location>
</feature>
<evidence type="ECO:0000256" key="2">
    <source>
        <dbReference type="ARBA" id="ARBA00004496"/>
    </source>
</evidence>
<dbReference type="Pfam" id="PF01172">
    <property type="entry name" value="SBDS_N"/>
    <property type="match status" value="1"/>
</dbReference>
<evidence type="ECO:0000256" key="9">
    <source>
        <dbReference type="ARBA" id="ARBA00049708"/>
    </source>
</evidence>
<dbReference type="InterPro" id="IPR036786">
    <property type="entry name" value="Ribosome_mat_SBDS_N_sf"/>
</dbReference>
<dbReference type="Proteomes" id="UP000069272">
    <property type="component" value="Chromosome 2L"/>
</dbReference>
<dbReference type="FunFam" id="3.30.1250.10:FF:000001">
    <property type="entry name" value="SBDS, ribosome maturation factor"/>
    <property type="match status" value="1"/>
</dbReference>
<dbReference type="Gene3D" id="1.10.10.900">
    <property type="entry name" value="SBDS protein C-terminal domain, subdomain 1"/>
    <property type="match status" value="1"/>
</dbReference>
<dbReference type="InterPro" id="IPR037188">
    <property type="entry name" value="Sdo1/SBDS_central_sf"/>
</dbReference>
<dbReference type="InterPro" id="IPR046928">
    <property type="entry name" value="SDO1/SBDS_C"/>
</dbReference>
<dbReference type="AlphaFoldDB" id="A0A182F4M9"/>
<dbReference type="GO" id="GO:0005634">
    <property type="term" value="C:nucleus"/>
    <property type="evidence" value="ECO:0007669"/>
    <property type="project" value="UniProtKB-SubCell"/>
</dbReference>
<organism evidence="13 14">
    <name type="scientific">Anopheles albimanus</name>
    <name type="common">New world malaria mosquito</name>
    <dbReference type="NCBI Taxonomy" id="7167"/>
    <lineage>
        <taxon>Eukaryota</taxon>
        <taxon>Metazoa</taxon>
        <taxon>Ecdysozoa</taxon>
        <taxon>Arthropoda</taxon>
        <taxon>Hexapoda</taxon>
        <taxon>Insecta</taxon>
        <taxon>Pterygota</taxon>
        <taxon>Neoptera</taxon>
        <taxon>Endopterygota</taxon>
        <taxon>Diptera</taxon>
        <taxon>Nematocera</taxon>
        <taxon>Culicoidea</taxon>
        <taxon>Culicidae</taxon>
        <taxon>Anophelinae</taxon>
        <taxon>Anopheles</taxon>
    </lineage>
</organism>
<comment type="similarity">
    <text evidence="3">Belongs to the SDO1/SBDS family.</text>
</comment>
<dbReference type="InterPro" id="IPR002140">
    <property type="entry name" value="Sdo1/SBDS"/>
</dbReference>
<comment type="subcellular location">
    <subcellularLocation>
        <location evidence="2">Cytoplasm</location>
    </subcellularLocation>
    <subcellularLocation>
        <location evidence="1">Nucleus</location>
    </subcellularLocation>
</comment>
<dbReference type="FunFam" id="1.10.10.900:FF:000001">
    <property type="entry name" value="SBDS, ribosome maturation factor"/>
    <property type="match status" value="1"/>
</dbReference>
<dbReference type="VEuPathDB" id="VectorBase:AALB20_025920"/>
<sequence length="253" mass="28908">MPKIFTPTNQIRLTNVAVVRMKKNGKRFEIACYKNKVLSWRAGAEKDLDEVLQTVAVFHNVSKGEVAKKEELAKAFGKEDVTEICKEILAKGELQVSEKERQDQLESMFKEIATTVADKCVNPETKRPYPVSIIEKSMKDIHYSIKPHRNAKQQALDVIRLLKDTIPVERAKMRLKLTLPAKEARKLKERILKLSSTVTENEEWQGELLVLTCLIDPGHFREMDEIIRIDSKGAGTLEVLNLKEIKEGEEVLE</sequence>
<dbReference type="InterPro" id="IPR019783">
    <property type="entry name" value="SDO1/SBDS_N"/>
</dbReference>
<dbReference type="PROSITE" id="PS01267">
    <property type="entry name" value="UPF0023"/>
    <property type="match status" value="1"/>
</dbReference>
<evidence type="ECO:0000256" key="8">
    <source>
        <dbReference type="ARBA" id="ARBA00025433"/>
    </source>
</evidence>
<dbReference type="NCBIfam" id="TIGR00291">
    <property type="entry name" value="RNA_SBDS"/>
    <property type="match status" value="1"/>
</dbReference>
<protein>
    <recommendedName>
        <fullName evidence="4">Ribosome maturation protein SBDS</fullName>
    </recommendedName>
</protein>
<keyword evidence="5" id="KW-0963">Cytoplasm</keyword>
<dbReference type="InterPro" id="IPR039100">
    <property type="entry name" value="Sdo1/SBDS-like"/>
</dbReference>
<dbReference type="Pfam" id="PF20268">
    <property type="entry name" value="SBDS_C"/>
    <property type="match status" value="1"/>
</dbReference>
<reference evidence="13 14" key="1">
    <citation type="journal article" date="2017" name="G3 (Bethesda)">
        <title>The Physical Genome Mapping of Anopheles albimanus Corrected Scaffold Misassemblies and Identified Interarm Rearrangements in Genus Anopheles.</title>
        <authorList>
            <person name="Artemov G.N."/>
            <person name="Peery A.N."/>
            <person name="Jiang X."/>
            <person name="Tu Z."/>
            <person name="Stegniy V.N."/>
            <person name="Sharakhova M.V."/>
            <person name="Sharakhov I.V."/>
        </authorList>
    </citation>
    <scope>NUCLEOTIDE SEQUENCE [LARGE SCALE GENOMIC DNA]</scope>
    <source>
        <strain evidence="13 14">ALBI9_A</strain>
    </source>
</reference>
<evidence type="ECO:0000259" key="12">
    <source>
        <dbReference type="Pfam" id="PF20268"/>
    </source>
</evidence>
<dbReference type="PANTHER" id="PTHR10927">
    <property type="entry name" value="RIBOSOME MATURATION PROTEIN SBDS"/>
    <property type="match status" value="1"/>
</dbReference>
<dbReference type="PANTHER" id="PTHR10927:SF1">
    <property type="entry name" value="RIBOSOME MATURATION PROTEIN SBDS"/>
    <property type="match status" value="1"/>
</dbReference>
<proteinExistence type="inferred from homology"/>
<feature type="domain" description="Ribosome maturation protein SDO1/SBDS C-terminal" evidence="12">
    <location>
        <begin position="173"/>
        <end position="242"/>
    </location>
</feature>
<evidence type="ECO:0000256" key="5">
    <source>
        <dbReference type="ARBA" id="ARBA00022490"/>
    </source>
</evidence>
<comment type="subunit">
    <text evidence="9">Associates with the 60S ribosomal subunit.</text>
</comment>
<dbReference type="Pfam" id="PF09377">
    <property type="entry name" value="SBDS_domain_II"/>
    <property type="match status" value="1"/>
</dbReference>
<evidence type="ECO:0000256" key="1">
    <source>
        <dbReference type="ARBA" id="ARBA00004123"/>
    </source>
</evidence>
<keyword evidence="6" id="KW-0690">Ribosome biogenesis</keyword>
<evidence type="ECO:0000256" key="3">
    <source>
        <dbReference type="ARBA" id="ARBA00007433"/>
    </source>
</evidence>
<name>A0A182F4M9_ANOAL</name>
<keyword evidence="7" id="KW-0539">Nucleus</keyword>
<dbReference type="EnsemblMetazoa" id="AALB001420-RA">
    <property type="protein sequence ID" value="AALB001420-PA"/>
    <property type="gene ID" value="AALB001420"/>
</dbReference>
<dbReference type="GO" id="GO:0005737">
    <property type="term" value="C:cytoplasm"/>
    <property type="evidence" value="ECO:0007669"/>
    <property type="project" value="UniProtKB-SubCell"/>
</dbReference>
<evidence type="ECO:0000259" key="11">
    <source>
        <dbReference type="Pfam" id="PF09377"/>
    </source>
</evidence>
<evidence type="ECO:0000256" key="7">
    <source>
        <dbReference type="ARBA" id="ARBA00023242"/>
    </source>
</evidence>
<evidence type="ECO:0000259" key="10">
    <source>
        <dbReference type="Pfam" id="PF01172"/>
    </source>
</evidence>
<reference evidence="13" key="2">
    <citation type="submission" date="2022-08" db="UniProtKB">
        <authorList>
            <consortium name="EnsemblMetazoa"/>
        </authorList>
    </citation>
    <scope>IDENTIFICATION</scope>
    <source>
        <strain evidence="13">STECLA/ALBI9_A</strain>
    </source>
</reference>
<dbReference type="InterPro" id="IPR018023">
    <property type="entry name" value="Ribosome_mat_SBDS_CS"/>
</dbReference>
<dbReference type="STRING" id="7167.A0A182F4M9"/>
<dbReference type="VEuPathDB" id="VectorBase:AALB001420"/>
<dbReference type="Gene3D" id="3.30.70.240">
    <property type="match status" value="1"/>
</dbReference>
<dbReference type="InterPro" id="IPR018978">
    <property type="entry name" value="SDO1/SBDS_central"/>
</dbReference>
<evidence type="ECO:0000313" key="14">
    <source>
        <dbReference type="Proteomes" id="UP000069272"/>
    </source>
</evidence>
<feature type="domain" description="Ribosome maturation protein SDO1/SBDS N-terminal" evidence="10">
    <location>
        <begin position="15"/>
        <end position="102"/>
    </location>
</feature>
<comment type="function">
    <text evidence="8">Required for the assembly of mature ribosomes and ribosome biogenesis. Together with EFL1, triggers the GTP-dependent release of EIF6 from 60S pre-ribosomes in the cytoplasm, thereby activating ribosomes for translation competence by allowing 80S ribosome assembly and facilitating EIF6 recycling to the nucleus, where it is required for 60S rRNA processing and nuclear export. Required for normal levels of protein synthesis. May play a role in cellular stress resistance. May play a role in cellular response to DNA damage. May play a role in cell proliferation.</text>
</comment>
<evidence type="ECO:0000256" key="6">
    <source>
        <dbReference type="ARBA" id="ARBA00022517"/>
    </source>
</evidence>
<dbReference type="SUPFAM" id="SSF109728">
    <property type="entry name" value="Hypothetical protein AF0491, middle domain"/>
    <property type="match status" value="1"/>
</dbReference>
<dbReference type="Gene3D" id="3.30.1250.10">
    <property type="entry name" value="Ribosome maturation protein SBDS, N-terminal domain"/>
    <property type="match status" value="1"/>
</dbReference>